<feature type="compositionally biased region" description="Polar residues" evidence="11">
    <location>
        <begin position="608"/>
        <end position="626"/>
    </location>
</feature>
<dbReference type="InterPro" id="IPR008271">
    <property type="entry name" value="Ser/Thr_kinase_AS"/>
</dbReference>
<dbReference type="InterPro" id="IPR017441">
    <property type="entry name" value="Protein_kinase_ATP_BS"/>
</dbReference>
<dbReference type="PROSITE" id="PS00107">
    <property type="entry name" value="PROTEIN_KINASE_ATP"/>
    <property type="match status" value="1"/>
</dbReference>
<comment type="catalytic activity">
    <reaction evidence="9">
        <text>L-seryl-[protein] + ATP = O-phospho-L-seryl-[protein] + ADP + H(+)</text>
        <dbReference type="Rhea" id="RHEA:17989"/>
        <dbReference type="Rhea" id="RHEA-COMP:9863"/>
        <dbReference type="Rhea" id="RHEA-COMP:11604"/>
        <dbReference type="ChEBI" id="CHEBI:15378"/>
        <dbReference type="ChEBI" id="CHEBI:29999"/>
        <dbReference type="ChEBI" id="CHEBI:30616"/>
        <dbReference type="ChEBI" id="CHEBI:83421"/>
        <dbReference type="ChEBI" id="CHEBI:456216"/>
        <dbReference type="EC" id="2.7.11.1"/>
    </reaction>
</comment>
<evidence type="ECO:0000313" key="14">
    <source>
        <dbReference type="Proteomes" id="UP001314263"/>
    </source>
</evidence>
<evidence type="ECO:0000313" key="13">
    <source>
        <dbReference type="EMBL" id="CAK0786131.1"/>
    </source>
</evidence>
<dbReference type="EC" id="2.7.11.1" evidence="2"/>
<keyword evidence="7 10" id="KW-0067">ATP-binding</keyword>
<protein>
    <recommendedName>
        <fullName evidence="2">non-specific serine/threonine protein kinase</fullName>
        <ecNumber evidence="2">2.7.11.1</ecNumber>
    </recommendedName>
</protein>
<comment type="catalytic activity">
    <reaction evidence="8">
        <text>L-threonyl-[protein] + ATP = O-phospho-L-threonyl-[protein] + ADP + H(+)</text>
        <dbReference type="Rhea" id="RHEA:46608"/>
        <dbReference type="Rhea" id="RHEA-COMP:11060"/>
        <dbReference type="Rhea" id="RHEA-COMP:11605"/>
        <dbReference type="ChEBI" id="CHEBI:15378"/>
        <dbReference type="ChEBI" id="CHEBI:30013"/>
        <dbReference type="ChEBI" id="CHEBI:30616"/>
        <dbReference type="ChEBI" id="CHEBI:61977"/>
        <dbReference type="ChEBI" id="CHEBI:456216"/>
        <dbReference type="EC" id="2.7.11.1"/>
    </reaction>
</comment>
<dbReference type="PANTHER" id="PTHR43895:SF32">
    <property type="entry name" value="SERINE_THREONINE-PROTEIN KINASE CHK1"/>
    <property type="match status" value="1"/>
</dbReference>
<evidence type="ECO:0000256" key="4">
    <source>
        <dbReference type="ARBA" id="ARBA00022679"/>
    </source>
</evidence>
<feature type="compositionally biased region" description="Basic and acidic residues" evidence="11">
    <location>
        <begin position="524"/>
        <end position="535"/>
    </location>
</feature>
<evidence type="ECO:0000256" key="6">
    <source>
        <dbReference type="ARBA" id="ARBA00022777"/>
    </source>
</evidence>
<feature type="binding site" evidence="10">
    <location>
        <position position="41"/>
    </location>
    <ligand>
        <name>ATP</name>
        <dbReference type="ChEBI" id="CHEBI:30616"/>
    </ligand>
</feature>
<evidence type="ECO:0000256" key="5">
    <source>
        <dbReference type="ARBA" id="ARBA00022741"/>
    </source>
</evidence>
<sequence length="626" mass="69068">MKETFRKRVGNYYLGRTLGEGTYAKVKYGQNVQTGEVVAIKILDRAKLWKEGMMDQIKREITIMKDLHHPHIVDLKEVMASKDKIYMVMEFMPGGELFDKIVADGPLEEDVARRVFQQLLDALDYCHKRSIFHRDLKPENVLLSSDGEVKLSDFGLGALPESGLEDGMLRTTCGTPNYVAPEVLARKGYAGGPADIWSLGVCLFVITAGALPFDEPNLGLLFKKILKADYQTPAWFSKELAHLLHAIITPNPQDRPTIEELRQHPWVNRDYQIAQPREPMPTVGTGVDLFEPTVKPQNLSLDERRKASMRKRTNTKSGEEKWFLAPGTHMNAFQLINAALDISALFDARKDVISRATRFTSKAPPRKIMQRIEEAVTSLKGTTKRREASARMRISMTGARGQLEMTAEVMSILPGVHLVDIAKVTGDSVDFYNAYSQITDLVQPLITADALRRADSSGTPVHRDNGGIPANVFTMNLADRIKLAKGIRKLPPAAYTMSAADRKGFARQLDKAIRRPSSTSDIKVSNEDDGKEPQKKAAFPPTYEDPSVPPAFVRQSQQAQGTSAEQDAQAKRGAGGPGFVASGGDAAASSHTAETPLSLALKIPSGSLRESTNLPAEQYLDSRNTL</sequence>
<dbReference type="Gene3D" id="3.30.310.80">
    <property type="entry name" value="Kinase associated domain 1, KA1"/>
    <property type="match status" value="1"/>
</dbReference>
<dbReference type="SUPFAM" id="SSF56112">
    <property type="entry name" value="Protein kinase-like (PK-like)"/>
    <property type="match status" value="1"/>
</dbReference>
<dbReference type="CDD" id="cd12195">
    <property type="entry name" value="CIPK_C"/>
    <property type="match status" value="1"/>
</dbReference>
<accession>A0AAV1IH44</accession>
<evidence type="ECO:0000256" key="11">
    <source>
        <dbReference type="SAM" id="MobiDB-lite"/>
    </source>
</evidence>
<proteinExistence type="inferred from homology"/>
<dbReference type="PROSITE" id="PS50011">
    <property type="entry name" value="PROTEIN_KINASE_DOM"/>
    <property type="match status" value="1"/>
</dbReference>
<dbReference type="FunFam" id="1.10.510.10:FF:000279">
    <property type="entry name" value="Non-specific serine/threonine protein kinase"/>
    <property type="match status" value="1"/>
</dbReference>
<dbReference type="GO" id="GO:0007165">
    <property type="term" value="P:signal transduction"/>
    <property type="evidence" value="ECO:0007669"/>
    <property type="project" value="InterPro"/>
</dbReference>
<dbReference type="InterPro" id="IPR000719">
    <property type="entry name" value="Prot_kinase_dom"/>
</dbReference>
<keyword evidence="14" id="KW-1185">Reference proteome</keyword>
<gene>
    <name evidence="13" type="ORF">CVIRNUC_009344</name>
</gene>
<dbReference type="Proteomes" id="UP001314263">
    <property type="component" value="Unassembled WGS sequence"/>
</dbReference>
<evidence type="ECO:0000256" key="1">
    <source>
        <dbReference type="ARBA" id="ARBA00006234"/>
    </source>
</evidence>
<feature type="region of interest" description="Disordered" evidence="11">
    <location>
        <begin position="510"/>
        <end position="626"/>
    </location>
</feature>
<comment type="caution">
    <text evidence="13">The sequence shown here is derived from an EMBL/GenBank/DDBJ whole genome shotgun (WGS) entry which is preliminary data.</text>
</comment>
<dbReference type="EMBL" id="CAUYUE010000014">
    <property type="protein sequence ID" value="CAK0786131.1"/>
    <property type="molecule type" value="Genomic_DNA"/>
</dbReference>
<feature type="domain" description="Protein kinase" evidence="12">
    <location>
        <begin position="12"/>
        <end position="267"/>
    </location>
</feature>
<keyword evidence="5 10" id="KW-0547">Nucleotide-binding</keyword>
<comment type="similarity">
    <text evidence="1">Belongs to the protein kinase superfamily. CAMK Ser/Thr protein kinase family. SNF1 subfamily.</text>
</comment>
<evidence type="ECO:0000259" key="12">
    <source>
        <dbReference type="PROSITE" id="PS50011"/>
    </source>
</evidence>
<organism evidence="13 14">
    <name type="scientific">Coccomyxa viridis</name>
    <dbReference type="NCBI Taxonomy" id="1274662"/>
    <lineage>
        <taxon>Eukaryota</taxon>
        <taxon>Viridiplantae</taxon>
        <taxon>Chlorophyta</taxon>
        <taxon>core chlorophytes</taxon>
        <taxon>Trebouxiophyceae</taxon>
        <taxon>Trebouxiophyceae incertae sedis</taxon>
        <taxon>Coccomyxaceae</taxon>
        <taxon>Coccomyxa</taxon>
    </lineage>
</organism>
<feature type="compositionally biased region" description="Polar residues" evidence="11">
    <location>
        <begin position="554"/>
        <end position="566"/>
    </location>
</feature>
<dbReference type="InterPro" id="IPR004041">
    <property type="entry name" value="NAF_dom"/>
</dbReference>
<dbReference type="PROSITE" id="PS00108">
    <property type="entry name" value="PROTEIN_KINASE_ST"/>
    <property type="match status" value="1"/>
</dbReference>
<keyword evidence="4" id="KW-0808">Transferase</keyword>
<dbReference type="PANTHER" id="PTHR43895">
    <property type="entry name" value="CALCIUM/CALMODULIN-DEPENDENT PROTEIN KINASE KINASE-RELATED"/>
    <property type="match status" value="1"/>
</dbReference>
<dbReference type="Gene3D" id="1.10.510.10">
    <property type="entry name" value="Transferase(Phosphotransferase) domain 1"/>
    <property type="match status" value="1"/>
</dbReference>
<dbReference type="GO" id="GO:0005524">
    <property type="term" value="F:ATP binding"/>
    <property type="evidence" value="ECO:0007669"/>
    <property type="project" value="UniProtKB-UniRule"/>
</dbReference>
<dbReference type="Pfam" id="PF03822">
    <property type="entry name" value="NAF"/>
    <property type="match status" value="1"/>
</dbReference>
<dbReference type="InterPro" id="IPR011009">
    <property type="entry name" value="Kinase-like_dom_sf"/>
</dbReference>
<keyword evidence="6" id="KW-0418">Kinase</keyword>
<dbReference type="FunFam" id="3.30.200.20:FF:000096">
    <property type="entry name" value="Non-specific serine/threonine protein kinase"/>
    <property type="match status" value="1"/>
</dbReference>
<evidence type="ECO:0000256" key="8">
    <source>
        <dbReference type="ARBA" id="ARBA00047899"/>
    </source>
</evidence>
<dbReference type="GO" id="GO:0004674">
    <property type="term" value="F:protein serine/threonine kinase activity"/>
    <property type="evidence" value="ECO:0007669"/>
    <property type="project" value="UniProtKB-KW"/>
</dbReference>
<evidence type="ECO:0000256" key="2">
    <source>
        <dbReference type="ARBA" id="ARBA00012513"/>
    </source>
</evidence>
<evidence type="ECO:0000256" key="7">
    <source>
        <dbReference type="ARBA" id="ARBA00022840"/>
    </source>
</evidence>
<dbReference type="Pfam" id="PF00069">
    <property type="entry name" value="Pkinase"/>
    <property type="match status" value="1"/>
</dbReference>
<dbReference type="SMART" id="SM00220">
    <property type="entry name" value="S_TKc"/>
    <property type="match status" value="1"/>
</dbReference>
<evidence type="ECO:0000256" key="10">
    <source>
        <dbReference type="PROSITE-ProRule" id="PRU10141"/>
    </source>
</evidence>
<evidence type="ECO:0000256" key="9">
    <source>
        <dbReference type="ARBA" id="ARBA00048679"/>
    </source>
</evidence>
<keyword evidence="3" id="KW-0723">Serine/threonine-protein kinase</keyword>
<name>A0AAV1IH44_9CHLO</name>
<reference evidence="13 14" key="1">
    <citation type="submission" date="2023-10" db="EMBL/GenBank/DDBJ databases">
        <authorList>
            <person name="Maclean D."/>
            <person name="Macfadyen A."/>
        </authorList>
    </citation>
    <scope>NUCLEOTIDE SEQUENCE [LARGE SCALE GENOMIC DNA]</scope>
</reference>
<evidence type="ECO:0000256" key="3">
    <source>
        <dbReference type="ARBA" id="ARBA00022527"/>
    </source>
</evidence>
<dbReference type="AlphaFoldDB" id="A0AAV1IH44"/>